<dbReference type="PANTHER" id="PTHR46429">
    <property type="entry name" value="23S RRNA (GUANOSINE-2'-O-)-METHYLTRANSFERASE RLMB"/>
    <property type="match status" value="1"/>
</dbReference>
<dbReference type="AlphaFoldDB" id="A0A250FBU7"/>
<keyword evidence="1 4" id="KW-0489">Methyltransferase</keyword>
<dbReference type="InterPro" id="IPR001537">
    <property type="entry name" value="SpoU_MeTrfase"/>
</dbReference>
<protein>
    <submittedName>
        <fullName evidence="4">23S rRNA (Guanosine(2251)-2'-O)-methyltransferase RlmB</fullName>
    </submittedName>
</protein>
<dbReference type="InterPro" id="IPR004441">
    <property type="entry name" value="rRNA_MeTrfase_TrmH"/>
</dbReference>
<accession>A0A250FBU7</accession>
<dbReference type="GO" id="GO:0032259">
    <property type="term" value="P:methylation"/>
    <property type="evidence" value="ECO:0007669"/>
    <property type="project" value="UniProtKB-KW"/>
</dbReference>
<dbReference type="KEGG" id="clk:CGC53_04845"/>
<keyword evidence="5" id="KW-1185">Reference proteome</keyword>
<proteinExistence type="predicted"/>
<dbReference type="InterPro" id="IPR029028">
    <property type="entry name" value="Alpha/beta_knot_MTases"/>
</dbReference>
<dbReference type="Proteomes" id="UP000217276">
    <property type="component" value="Chromosome"/>
</dbReference>
<feature type="domain" description="RNA 2-O ribose methyltransferase substrate binding" evidence="3">
    <location>
        <begin position="7"/>
        <end position="81"/>
    </location>
</feature>
<dbReference type="NCBIfam" id="TIGR00186">
    <property type="entry name" value="rRNA_methyl_3"/>
    <property type="match status" value="1"/>
</dbReference>
<dbReference type="SUPFAM" id="SSF75217">
    <property type="entry name" value="alpha/beta knot"/>
    <property type="match status" value="1"/>
</dbReference>
<dbReference type="InterPro" id="IPR029026">
    <property type="entry name" value="tRNA_m1G_MTases_N"/>
</dbReference>
<dbReference type="Gene3D" id="3.40.1280.10">
    <property type="match status" value="1"/>
</dbReference>
<reference evidence="5" key="1">
    <citation type="submission" date="2017-06" db="EMBL/GenBank/DDBJ databases">
        <title>Capnocytophaga spp. assemblies.</title>
        <authorList>
            <person name="Gulvik C.A."/>
        </authorList>
    </citation>
    <scope>NUCLEOTIDE SEQUENCE [LARGE SCALE GENOMIC DNA]</scope>
    <source>
        <strain evidence="5">H6253</strain>
    </source>
</reference>
<dbReference type="GO" id="GO:0003723">
    <property type="term" value="F:RNA binding"/>
    <property type="evidence" value="ECO:0007669"/>
    <property type="project" value="InterPro"/>
</dbReference>
<dbReference type="SUPFAM" id="SSF55315">
    <property type="entry name" value="L30e-like"/>
    <property type="match status" value="1"/>
</dbReference>
<dbReference type="GO" id="GO:0005829">
    <property type="term" value="C:cytosol"/>
    <property type="evidence" value="ECO:0007669"/>
    <property type="project" value="TreeGrafter"/>
</dbReference>
<dbReference type="RefSeq" id="WP_095913725.1">
    <property type="nucleotide sequence ID" value="NZ_CP022384.1"/>
</dbReference>
<sequence>MQEQEYQIYGIRAVMEALEAGKTLDKVFVQKGLQGNLFRELLSLLQQAQVPVQYVPVEKLNRLTKKNHQGVVATLSPVDYHNFEDLVISVTESGATPLFLLLDHLSDVRNFGAIIRTAECAGVSGIIIPKRGSVSITADTVKTSAGAVFRVPICKVENLVDAVYYLQGSGIRVVAATEKTNQLLYAEDFSVPTAIVMGAEDVGISPAVLKVVDSKAKLPMKGEIGSLNVSVACAVFLYEVVRQRGN</sequence>
<dbReference type="Pfam" id="PF08032">
    <property type="entry name" value="SpoU_sub_bind"/>
    <property type="match status" value="1"/>
</dbReference>
<evidence type="ECO:0000313" key="5">
    <source>
        <dbReference type="Proteomes" id="UP000217276"/>
    </source>
</evidence>
<evidence type="ECO:0000256" key="1">
    <source>
        <dbReference type="ARBA" id="ARBA00022603"/>
    </source>
</evidence>
<dbReference type="SMART" id="SM00967">
    <property type="entry name" value="SpoU_sub_bind"/>
    <property type="match status" value="1"/>
</dbReference>
<dbReference type="InterPro" id="IPR029064">
    <property type="entry name" value="Ribosomal_eL30-like_sf"/>
</dbReference>
<keyword evidence="2 4" id="KW-0808">Transferase</keyword>
<dbReference type="GO" id="GO:0008173">
    <property type="term" value="F:RNA methyltransferase activity"/>
    <property type="evidence" value="ECO:0007669"/>
    <property type="project" value="InterPro"/>
</dbReference>
<name>A0A250FBU7_9FLAO</name>
<dbReference type="Pfam" id="PF00588">
    <property type="entry name" value="SpoU_methylase"/>
    <property type="match status" value="1"/>
</dbReference>
<organism evidence="4 5">
    <name type="scientific">Capnocytophaga leadbetteri</name>
    <dbReference type="NCBI Taxonomy" id="327575"/>
    <lineage>
        <taxon>Bacteria</taxon>
        <taxon>Pseudomonadati</taxon>
        <taxon>Bacteroidota</taxon>
        <taxon>Flavobacteriia</taxon>
        <taxon>Flavobacteriales</taxon>
        <taxon>Flavobacteriaceae</taxon>
        <taxon>Capnocytophaga</taxon>
    </lineage>
</organism>
<dbReference type="GO" id="GO:0006396">
    <property type="term" value="P:RNA processing"/>
    <property type="evidence" value="ECO:0007669"/>
    <property type="project" value="InterPro"/>
</dbReference>
<evidence type="ECO:0000259" key="3">
    <source>
        <dbReference type="SMART" id="SM00967"/>
    </source>
</evidence>
<dbReference type="EMBL" id="CP022384">
    <property type="protein sequence ID" value="ATA81725.1"/>
    <property type="molecule type" value="Genomic_DNA"/>
</dbReference>
<dbReference type="Gene3D" id="3.30.1330.30">
    <property type="match status" value="1"/>
</dbReference>
<evidence type="ECO:0000313" key="4">
    <source>
        <dbReference type="EMBL" id="ATA81725.1"/>
    </source>
</evidence>
<evidence type="ECO:0000256" key="2">
    <source>
        <dbReference type="ARBA" id="ARBA00022679"/>
    </source>
</evidence>
<dbReference type="InterPro" id="IPR013123">
    <property type="entry name" value="SpoU_subst-bd"/>
</dbReference>
<gene>
    <name evidence="4" type="ORF">CGC53_04845</name>
</gene>
<dbReference type="CDD" id="cd18103">
    <property type="entry name" value="SpoU-like_RlmB"/>
    <property type="match status" value="1"/>
</dbReference>
<dbReference type="PANTHER" id="PTHR46429:SF1">
    <property type="entry name" value="23S RRNA (GUANOSINE-2'-O-)-METHYLTRANSFERASE RLMB"/>
    <property type="match status" value="1"/>
</dbReference>